<evidence type="ECO:0000256" key="1">
    <source>
        <dbReference type="ARBA" id="ARBA00004141"/>
    </source>
</evidence>
<dbReference type="Gene3D" id="3.90.550.10">
    <property type="entry name" value="Spore Coat Polysaccharide Biosynthesis Protein SpsA, Chain A"/>
    <property type="match status" value="1"/>
</dbReference>
<dbReference type="CDD" id="cd04187">
    <property type="entry name" value="DPM1_like_bac"/>
    <property type="match status" value="1"/>
</dbReference>
<gene>
    <name evidence="9" type="ORF">C7443_106122</name>
</gene>
<dbReference type="InterPro" id="IPR029044">
    <property type="entry name" value="Nucleotide-diphossugar_trans"/>
</dbReference>
<keyword evidence="10" id="KW-1185">Reference proteome</keyword>
<keyword evidence="6 7" id="KW-0472">Membrane</keyword>
<dbReference type="AlphaFoldDB" id="A0A317MTR5"/>
<dbReference type="Pfam" id="PF00535">
    <property type="entry name" value="Glycos_transf_2"/>
    <property type="match status" value="1"/>
</dbReference>
<comment type="subcellular location">
    <subcellularLocation>
        <location evidence="1">Membrane</location>
        <topology evidence="1">Multi-pass membrane protein</topology>
    </subcellularLocation>
</comment>
<keyword evidence="2" id="KW-0328">Glycosyltransferase</keyword>
<dbReference type="GO" id="GO:0005886">
    <property type="term" value="C:plasma membrane"/>
    <property type="evidence" value="ECO:0007669"/>
    <property type="project" value="TreeGrafter"/>
</dbReference>
<protein>
    <submittedName>
        <fullName evidence="9">Glycosyltransferase involved in cell wall biosynthesis</fullName>
    </submittedName>
</protein>
<feature type="transmembrane region" description="Helical" evidence="7">
    <location>
        <begin position="222"/>
        <end position="241"/>
    </location>
</feature>
<feature type="transmembrane region" description="Helical" evidence="7">
    <location>
        <begin position="285"/>
        <end position="306"/>
    </location>
</feature>
<evidence type="ECO:0000256" key="3">
    <source>
        <dbReference type="ARBA" id="ARBA00022679"/>
    </source>
</evidence>
<keyword evidence="3 9" id="KW-0808">Transferase</keyword>
<organism evidence="9 10">
    <name type="scientific">Plasticicumulans acidivorans</name>
    <dbReference type="NCBI Taxonomy" id="886464"/>
    <lineage>
        <taxon>Bacteria</taxon>
        <taxon>Pseudomonadati</taxon>
        <taxon>Pseudomonadota</taxon>
        <taxon>Gammaproteobacteria</taxon>
        <taxon>Candidatus Competibacteraceae</taxon>
        <taxon>Plasticicumulans</taxon>
    </lineage>
</organism>
<dbReference type="SUPFAM" id="SSF53448">
    <property type="entry name" value="Nucleotide-diphospho-sugar transferases"/>
    <property type="match status" value="1"/>
</dbReference>
<name>A0A317MTR5_9GAMM</name>
<dbReference type="InterPro" id="IPR050256">
    <property type="entry name" value="Glycosyltransferase_2"/>
</dbReference>
<dbReference type="PANTHER" id="PTHR48090">
    <property type="entry name" value="UNDECAPRENYL-PHOSPHATE 4-DEOXY-4-FORMAMIDO-L-ARABINOSE TRANSFERASE-RELATED"/>
    <property type="match status" value="1"/>
</dbReference>
<evidence type="ECO:0000256" key="7">
    <source>
        <dbReference type="SAM" id="Phobius"/>
    </source>
</evidence>
<feature type="domain" description="Glycosyltransferase 2-like" evidence="8">
    <location>
        <begin position="24"/>
        <end position="170"/>
    </location>
</feature>
<proteinExistence type="predicted"/>
<evidence type="ECO:0000256" key="2">
    <source>
        <dbReference type="ARBA" id="ARBA00022676"/>
    </source>
</evidence>
<comment type="caution">
    <text evidence="9">The sequence shown here is derived from an EMBL/GenBank/DDBJ whole genome shotgun (WGS) entry which is preliminary data.</text>
</comment>
<dbReference type="EMBL" id="QGTJ01000006">
    <property type="protein sequence ID" value="PWV61108.1"/>
    <property type="molecule type" value="Genomic_DNA"/>
</dbReference>
<dbReference type="InterPro" id="IPR001173">
    <property type="entry name" value="Glyco_trans_2-like"/>
</dbReference>
<evidence type="ECO:0000256" key="5">
    <source>
        <dbReference type="ARBA" id="ARBA00022989"/>
    </source>
</evidence>
<dbReference type="Proteomes" id="UP000246569">
    <property type="component" value="Unassembled WGS sequence"/>
</dbReference>
<accession>A0A317MTR5</accession>
<reference evidence="9 10" key="1">
    <citation type="submission" date="2018-05" db="EMBL/GenBank/DDBJ databases">
        <title>Genomic Encyclopedia of Type Strains, Phase IV (KMG-IV): sequencing the most valuable type-strain genomes for metagenomic binning, comparative biology and taxonomic classification.</title>
        <authorList>
            <person name="Goeker M."/>
        </authorList>
    </citation>
    <scope>NUCLEOTIDE SEQUENCE [LARGE SCALE GENOMIC DNA]</scope>
    <source>
        <strain evidence="9 10">DSM 23606</strain>
    </source>
</reference>
<dbReference type="PANTHER" id="PTHR48090:SF1">
    <property type="entry name" value="PROPHAGE BACTOPRENOL GLUCOSYL TRANSFERASE HOMOLOG"/>
    <property type="match status" value="1"/>
</dbReference>
<sequence length="333" mass="36597">MPQLEILESLPLRPLAQPEVPVVSVVLPAHNEGDGIRLALETIAGVLRQCNVSFELIVVDDGSRDDTFARVQEAAARHPYVRGLRFSRNFGKEAALLAGLRVARGQAVITMDADLQHPPSAIPELLRCWREGAKVVHAVKRDRSTDSRMQRLRAQLFNGLISRFGRIDLANASDFKLLDRVAVDVLIERLPERGRFYRGLAQWIGFPQANVQFNVAPRIAGAGKWSLLGLVNLAMTAILSFTSAPLRLVTILGFVTLVFAGLVGGEALMSWVQGNAAAGFLTLEFTLLIIGSFVMISLGIVGEYIARIYEELKGRPAYLLEERVGFEDDAGKR</sequence>
<evidence type="ECO:0000313" key="10">
    <source>
        <dbReference type="Proteomes" id="UP000246569"/>
    </source>
</evidence>
<feature type="transmembrane region" description="Helical" evidence="7">
    <location>
        <begin position="248"/>
        <end position="265"/>
    </location>
</feature>
<keyword evidence="4 7" id="KW-0812">Transmembrane</keyword>
<evidence type="ECO:0000256" key="6">
    <source>
        <dbReference type="ARBA" id="ARBA00023136"/>
    </source>
</evidence>
<evidence type="ECO:0000256" key="4">
    <source>
        <dbReference type="ARBA" id="ARBA00022692"/>
    </source>
</evidence>
<evidence type="ECO:0000313" key="9">
    <source>
        <dbReference type="EMBL" id="PWV61108.1"/>
    </source>
</evidence>
<dbReference type="GO" id="GO:0016757">
    <property type="term" value="F:glycosyltransferase activity"/>
    <property type="evidence" value="ECO:0007669"/>
    <property type="project" value="UniProtKB-KW"/>
</dbReference>
<keyword evidence="5 7" id="KW-1133">Transmembrane helix</keyword>
<evidence type="ECO:0000259" key="8">
    <source>
        <dbReference type="Pfam" id="PF00535"/>
    </source>
</evidence>